<dbReference type="InterPro" id="IPR018905">
    <property type="entry name" value="A-galactase_NEW3"/>
</dbReference>
<dbReference type="InterPro" id="IPR035396">
    <property type="entry name" value="Bac_rhamnosid6H"/>
</dbReference>
<comment type="caution">
    <text evidence="11">The sequence shown here is derived from an EMBL/GenBank/DDBJ whole genome shotgun (WGS) entry which is preliminary data.</text>
</comment>
<dbReference type="InterPro" id="IPR012341">
    <property type="entry name" value="6hp_glycosidase-like_sf"/>
</dbReference>
<dbReference type="InterPro" id="IPR013783">
    <property type="entry name" value="Ig-like_fold"/>
</dbReference>
<dbReference type="InterPro" id="IPR035398">
    <property type="entry name" value="Bac_rhamnosid_C"/>
</dbReference>
<accession>A0ABN1PUX9</accession>
<dbReference type="InterPro" id="IPR016007">
    <property type="entry name" value="Alpha_rhamnosid"/>
</dbReference>
<sequence length="1319" mass="140441">MSLRLRIGSLVAAAVLISPLLPATAAPPPSATTPDAAATAGTTAPGPTTVGSLRTNSLTNPLGIAPGAPRLSWQLDSSRRGAAQTKYEVHVASTAAKTADPDIWSSGVVTDDRSVDVAYAGPALTPYTQYFWQVRVWDDTGTASAWSPVATFETANLKPEDWQGDWIGADSQPGAEWTDYTIDADVTLTKDALGFFFRGRGGNGYMWQLNQENDARPLLRPHVKLATGYSLLGEIPLNGVNLKQRNHLKITVAGHTITTWINNTQVDQRDRSDHDAPGLVGFRTNGVEAGVVHTLKVTNAAGKQLIDTAFPSGDQTFPDGTVLPTGGLEVKGTTDLWLPGKAVPVFRKNITLPKRIAKARMYAAAQGIYELSLNGQKVGDQHLAPGWTDYAHRIQSQSYDVTKLITKGSNTIGAELANGWFAGNVAMFGSNKYGSQTALSAQLRVTYTDGTTDVFATDSSWETAPGAVQAADLLNGETYDARKTPTDWTPVQIRPSATSKLAQQTDQPVRVTGELQAKAIASPTPGVYLYDLGQNMVGVGNFKLTGTPGQTVKIRYGEVLNPDGTLYTDNLRSAKATDRYTFATSGPETYQPRFTFHGFRYIELSGLPTAPPASAITGVVMGTDGAKTSSFTTNSALVNKLHSNIVWGQRGNFLSIPTDTPARDERMGWTGDINVFARTAVYNLDSQAFLTKWLQDLRDSQAANGAYASVAPTVPNSFDGGLGNAGWADAGVNVPWTLWQAYGDTSVISQHYDSMRRYVDYLVASSNGLIRGGGDYGDWLNLDDPTPGDLIGTSFIAKGSRQLSQMAAAIGNQADAAKYQKVYEDTKAAFQARFVAADGTVGTDSQTGYILAFTNDLVPTDKVTAAGDHFANTILRRDTHLSTGFLGVDGLLPVLTKIGRSDLAYKLLQNTSYPSWGYEIGKGATTVWERWNSINPDGTFNDVGMNSFNHYAYGAVGEWMYRSLAGVSAAEPGYRKALIAPTPGSGIDSSDYRYQTPYGEIASRWKGTTEYGLTLDVTVPANTTATVRIPAPNIGAVTESGNPLTGADHVSNVVDEGSTVAMTVASGTYRFVVEPAPIRLSVTGSPAAGEPGSTATLTAVVKNRSTAPVTGKLEVTVPEGWTAPTTESVTLAPGTQTTVTARIAVPVAVNAGAVSFGVKFLDAVAPAIGFTVNESLEPGNAIDYVDLGVMASESAHSLTAAPSSGTTVEAGRTRRYAGMFVPGAWFEFNLGITAGQPFVMRLVETYDKAQTKDYEVLVNGKVVKHRVISSPGAGLQTYQFVVDDPTLLTSQTVRVRIQHNATASGYDPSIADVWSLPTP</sequence>
<dbReference type="Gene3D" id="2.60.40.10">
    <property type="entry name" value="Immunoglobulins"/>
    <property type="match status" value="2"/>
</dbReference>
<dbReference type="Pfam" id="PF10633">
    <property type="entry name" value="NPCBM_assoc"/>
    <property type="match status" value="1"/>
</dbReference>
<evidence type="ECO:0000256" key="5">
    <source>
        <dbReference type="SAM" id="SignalP"/>
    </source>
</evidence>
<evidence type="ECO:0000259" key="8">
    <source>
        <dbReference type="Pfam" id="PF10633"/>
    </source>
</evidence>
<feature type="domain" description="Bacterial alpha-L-rhamnosidase N-terminal" evidence="7">
    <location>
        <begin position="354"/>
        <end position="510"/>
    </location>
</feature>
<evidence type="ECO:0000256" key="4">
    <source>
        <dbReference type="SAM" id="MobiDB-lite"/>
    </source>
</evidence>
<protein>
    <recommendedName>
        <fullName evidence="2">alpha-L-rhamnosidase</fullName>
        <ecNumber evidence="2">3.2.1.40</ecNumber>
    </recommendedName>
</protein>
<gene>
    <name evidence="11" type="ORF">GCM10009554_18500</name>
</gene>
<dbReference type="PANTHER" id="PTHR33307">
    <property type="entry name" value="ALPHA-RHAMNOSIDASE (EUROFUNG)"/>
    <property type="match status" value="1"/>
</dbReference>
<feature type="domain" description="Alpha-galactosidase NEW3" evidence="8">
    <location>
        <begin position="1090"/>
        <end position="1153"/>
    </location>
</feature>
<dbReference type="Pfam" id="PF05592">
    <property type="entry name" value="Bac_rhamnosid"/>
    <property type="match status" value="1"/>
</dbReference>
<dbReference type="Pfam" id="PF25788">
    <property type="entry name" value="Ig_Rha78A_N"/>
    <property type="match status" value="1"/>
</dbReference>
<evidence type="ECO:0000259" key="9">
    <source>
        <dbReference type="Pfam" id="PF17389"/>
    </source>
</evidence>
<keyword evidence="3" id="KW-0378">Hydrolase</keyword>
<name>A0ABN1PUX9_9ACTN</name>
<dbReference type="InterPro" id="IPR008928">
    <property type="entry name" value="6-hairpin_glycosidase_sf"/>
</dbReference>
<dbReference type="InterPro" id="IPR013737">
    <property type="entry name" value="Bac_rhamnosid_N"/>
</dbReference>
<evidence type="ECO:0000259" key="6">
    <source>
        <dbReference type="Pfam" id="PF05592"/>
    </source>
</evidence>
<dbReference type="Pfam" id="PF08531">
    <property type="entry name" value="Bac_rhamnosid_N"/>
    <property type="match status" value="1"/>
</dbReference>
<feature type="chain" id="PRO_5046058879" description="alpha-L-rhamnosidase" evidence="5">
    <location>
        <begin position="26"/>
        <end position="1319"/>
    </location>
</feature>
<dbReference type="InterPro" id="IPR036116">
    <property type="entry name" value="FN3_sf"/>
</dbReference>
<keyword evidence="12" id="KW-1185">Reference proteome</keyword>
<dbReference type="EC" id="3.2.1.40" evidence="2"/>
<evidence type="ECO:0000256" key="1">
    <source>
        <dbReference type="ARBA" id="ARBA00001445"/>
    </source>
</evidence>
<evidence type="ECO:0000313" key="12">
    <source>
        <dbReference type="Proteomes" id="UP001500542"/>
    </source>
</evidence>
<dbReference type="Gene3D" id="1.50.10.10">
    <property type="match status" value="1"/>
</dbReference>
<feature type="region of interest" description="Disordered" evidence="4">
    <location>
        <begin position="26"/>
        <end position="51"/>
    </location>
</feature>
<dbReference type="InterPro" id="IPR008902">
    <property type="entry name" value="Rhamnosid_concanavalin"/>
</dbReference>
<dbReference type="Pfam" id="PF17389">
    <property type="entry name" value="Bac_rhamnosid6H"/>
    <property type="match status" value="1"/>
</dbReference>
<dbReference type="Gene3D" id="2.60.120.260">
    <property type="entry name" value="Galactose-binding domain-like"/>
    <property type="match status" value="2"/>
</dbReference>
<feature type="domain" description="Alpha-L-rhamnosidase concanavalin-like" evidence="6">
    <location>
        <begin position="525"/>
        <end position="621"/>
    </location>
</feature>
<dbReference type="RefSeq" id="WP_343966966.1">
    <property type="nucleotide sequence ID" value="NZ_BAAAHK010000004.1"/>
</dbReference>
<feature type="signal peptide" evidence="5">
    <location>
        <begin position="1"/>
        <end position="25"/>
    </location>
</feature>
<keyword evidence="5" id="KW-0732">Signal</keyword>
<evidence type="ECO:0000259" key="10">
    <source>
        <dbReference type="Pfam" id="PF17390"/>
    </source>
</evidence>
<dbReference type="SUPFAM" id="SSF49265">
    <property type="entry name" value="Fibronectin type III"/>
    <property type="match status" value="1"/>
</dbReference>
<feature type="domain" description="Alpha-L-rhamnosidase six-hairpin glycosidase" evidence="9">
    <location>
        <begin position="627"/>
        <end position="963"/>
    </location>
</feature>
<evidence type="ECO:0000313" key="11">
    <source>
        <dbReference type="EMBL" id="GAA0933384.1"/>
    </source>
</evidence>
<proteinExistence type="predicted"/>
<reference evidence="11 12" key="1">
    <citation type="journal article" date="2019" name="Int. J. Syst. Evol. Microbiol.">
        <title>The Global Catalogue of Microorganisms (GCM) 10K type strain sequencing project: providing services to taxonomists for standard genome sequencing and annotation.</title>
        <authorList>
            <consortium name="The Broad Institute Genomics Platform"/>
            <consortium name="The Broad Institute Genome Sequencing Center for Infectious Disease"/>
            <person name="Wu L."/>
            <person name="Ma J."/>
        </authorList>
    </citation>
    <scope>NUCLEOTIDE SEQUENCE [LARGE SCALE GENOMIC DNA]</scope>
    <source>
        <strain evidence="11 12">JCM 10977</strain>
    </source>
</reference>
<feature type="compositionally biased region" description="Low complexity" evidence="4">
    <location>
        <begin position="32"/>
        <end position="49"/>
    </location>
</feature>
<evidence type="ECO:0000256" key="3">
    <source>
        <dbReference type="ARBA" id="ARBA00022801"/>
    </source>
</evidence>
<organism evidence="11 12">
    <name type="scientific">Kribbella koreensis</name>
    <dbReference type="NCBI Taxonomy" id="57909"/>
    <lineage>
        <taxon>Bacteria</taxon>
        <taxon>Bacillati</taxon>
        <taxon>Actinomycetota</taxon>
        <taxon>Actinomycetes</taxon>
        <taxon>Propionibacteriales</taxon>
        <taxon>Kribbellaceae</taxon>
        <taxon>Kribbella</taxon>
    </lineage>
</organism>
<dbReference type="Proteomes" id="UP001500542">
    <property type="component" value="Unassembled WGS sequence"/>
</dbReference>
<dbReference type="Pfam" id="PF17390">
    <property type="entry name" value="Bac_rhamnosid_C"/>
    <property type="match status" value="1"/>
</dbReference>
<dbReference type="SUPFAM" id="SSF48208">
    <property type="entry name" value="Six-hairpin glycosidases"/>
    <property type="match status" value="1"/>
</dbReference>
<feature type="domain" description="Alpha-L-rhamnosidase C-terminal" evidence="10">
    <location>
        <begin position="966"/>
        <end position="1035"/>
    </location>
</feature>
<dbReference type="EMBL" id="BAAAHK010000004">
    <property type="protein sequence ID" value="GAA0933384.1"/>
    <property type="molecule type" value="Genomic_DNA"/>
</dbReference>
<comment type="catalytic activity">
    <reaction evidence="1">
        <text>Hydrolysis of terminal non-reducing alpha-L-rhamnose residues in alpha-L-rhamnosides.</text>
        <dbReference type="EC" id="3.2.1.40"/>
    </reaction>
</comment>
<evidence type="ECO:0000256" key="2">
    <source>
        <dbReference type="ARBA" id="ARBA00012652"/>
    </source>
</evidence>
<dbReference type="PANTHER" id="PTHR33307:SF6">
    <property type="entry name" value="ALPHA-RHAMNOSIDASE (EUROFUNG)-RELATED"/>
    <property type="match status" value="1"/>
</dbReference>
<evidence type="ECO:0000259" key="7">
    <source>
        <dbReference type="Pfam" id="PF08531"/>
    </source>
</evidence>
<dbReference type="Gene3D" id="2.60.420.10">
    <property type="entry name" value="Maltose phosphorylase, domain 3"/>
    <property type="match status" value="1"/>
</dbReference>